<gene>
    <name evidence="1" type="ORF">METZ01_LOCUS332522</name>
</gene>
<organism evidence="1">
    <name type="scientific">marine metagenome</name>
    <dbReference type="NCBI Taxonomy" id="408172"/>
    <lineage>
        <taxon>unclassified sequences</taxon>
        <taxon>metagenomes</taxon>
        <taxon>ecological metagenomes</taxon>
    </lineage>
</organism>
<dbReference type="EMBL" id="UINC01111444">
    <property type="protein sequence ID" value="SVC79668.1"/>
    <property type="molecule type" value="Genomic_DNA"/>
</dbReference>
<reference evidence="1" key="1">
    <citation type="submission" date="2018-05" db="EMBL/GenBank/DDBJ databases">
        <authorList>
            <person name="Lanie J.A."/>
            <person name="Ng W.-L."/>
            <person name="Kazmierczak K.M."/>
            <person name="Andrzejewski T.M."/>
            <person name="Davidsen T.M."/>
            <person name="Wayne K.J."/>
            <person name="Tettelin H."/>
            <person name="Glass J.I."/>
            <person name="Rusch D."/>
            <person name="Podicherti R."/>
            <person name="Tsui H.-C.T."/>
            <person name="Winkler M.E."/>
        </authorList>
    </citation>
    <scope>NUCLEOTIDE SEQUENCE</scope>
</reference>
<sequence length="95" mass="11372">MEIAMTDRDVIKWCQELFNCGAFGERKVKEGYKRQWRWRVAHRDALHVALAIWPYAQVKLHKIEQIIDYYDNYDGTSRGNVVDLEAYKLWHGKKT</sequence>
<accession>A0A382Q3Z4</accession>
<dbReference type="AlphaFoldDB" id="A0A382Q3Z4"/>
<evidence type="ECO:0008006" key="2">
    <source>
        <dbReference type="Google" id="ProtNLM"/>
    </source>
</evidence>
<proteinExistence type="predicted"/>
<name>A0A382Q3Z4_9ZZZZ</name>
<protein>
    <recommendedName>
        <fullName evidence="2">Homing endonuclease LAGLIDADG domain-containing protein</fullName>
    </recommendedName>
</protein>
<evidence type="ECO:0000313" key="1">
    <source>
        <dbReference type="EMBL" id="SVC79668.1"/>
    </source>
</evidence>